<sequence length="128" mass="13522">MTHPLTTEDHPRLARRRSAAKLAWALALGCALGAGLVATGVAQADTATPNTPSYDLGFTKAFNDGQLTATRMRAEGFSLQHIVVSNRIPTICAKEAASVQAFPGLDRPEFMQGCADGMNSLIETGTAY</sequence>
<reference evidence="2 3" key="1">
    <citation type="submission" date="2016-01" db="EMBL/GenBank/DDBJ databases">
        <title>The new phylogeny of the genus Mycobacterium.</title>
        <authorList>
            <person name="Tarcisio F."/>
            <person name="Conor M."/>
            <person name="Antonella G."/>
            <person name="Elisabetta G."/>
            <person name="Giulia F.S."/>
            <person name="Sara T."/>
            <person name="Anna F."/>
            <person name="Clotilde B."/>
            <person name="Roberto B."/>
            <person name="Veronica D.S."/>
            <person name="Fabio R."/>
            <person name="Monica P."/>
            <person name="Olivier J."/>
            <person name="Enrico T."/>
            <person name="Nicola S."/>
        </authorList>
    </citation>
    <scope>NUCLEOTIDE SEQUENCE [LARGE SCALE GENOMIC DNA]</scope>
    <source>
        <strain evidence="2 3">DSM 44166</strain>
    </source>
</reference>
<protein>
    <recommendedName>
        <fullName evidence="4">DUF732 domain-containing protein</fullName>
    </recommendedName>
</protein>
<feature type="signal peptide" evidence="1">
    <location>
        <begin position="1"/>
        <end position="44"/>
    </location>
</feature>
<keyword evidence="3" id="KW-1185">Reference proteome</keyword>
<evidence type="ECO:0000256" key="1">
    <source>
        <dbReference type="SAM" id="SignalP"/>
    </source>
</evidence>
<dbReference type="EMBL" id="LQPW01000123">
    <property type="protein sequence ID" value="ORW98199.1"/>
    <property type="molecule type" value="Genomic_DNA"/>
</dbReference>
<accession>A0A1X2EE45</accession>
<keyword evidence="1" id="KW-0732">Signal</keyword>
<evidence type="ECO:0000313" key="2">
    <source>
        <dbReference type="EMBL" id="ORW98199.1"/>
    </source>
</evidence>
<gene>
    <name evidence="2" type="ORF">AWC27_04350</name>
</gene>
<dbReference type="Proteomes" id="UP000193317">
    <property type="component" value="Unassembled WGS sequence"/>
</dbReference>
<dbReference type="OrthoDB" id="4751889at2"/>
<comment type="caution">
    <text evidence="2">The sequence shown here is derived from an EMBL/GenBank/DDBJ whole genome shotgun (WGS) entry which is preliminary data.</text>
</comment>
<name>A0A1X2EE45_MYCSZ</name>
<dbReference type="AlphaFoldDB" id="A0A1X2EE45"/>
<organism evidence="2 3">
    <name type="scientific">Mycobacterium szulgai</name>
    <dbReference type="NCBI Taxonomy" id="1787"/>
    <lineage>
        <taxon>Bacteria</taxon>
        <taxon>Bacillati</taxon>
        <taxon>Actinomycetota</taxon>
        <taxon>Actinomycetes</taxon>
        <taxon>Mycobacteriales</taxon>
        <taxon>Mycobacteriaceae</taxon>
        <taxon>Mycobacterium</taxon>
    </lineage>
</organism>
<feature type="chain" id="PRO_5012778343" description="DUF732 domain-containing protein" evidence="1">
    <location>
        <begin position="45"/>
        <end position="128"/>
    </location>
</feature>
<proteinExistence type="predicted"/>
<evidence type="ECO:0000313" key="3">
    <source>
        <dbReference type="Proteomes" id="UP000193317"/>
    </source>
</evidence>
<dbReference type="RefSeq" id="WP_085671622.1">
    <property type="nucleotide sequence ID" value="NZ_JACKRU010000446.1"/>
</dbReference>
<evidence type="ECO:0008006" key="4">
    <source>
        <dbReference type="Google" id="ProtNLM"/>
    </source>
</evidence>